<evidence type="ECO:0000256" key="14">
    <source>
        <dbReference type="SAM" id="SignalP"/>
    </source>
</evidence>
<dbReference type="Proteomes" id="UP001153636">
    <property type="component" value="Chromosome 10"/>
</dbReference>
<evidence type="ECO:0000256" key="6">
    <source>
        <dbReference type="ARBA" id="ARBA00022737"/>
    </source>
</evidence>
<dbReference type="PANTHER" id="PTHR31884:SF9">
    <property type="entry name" value="ENDOPOLYGALACTURONASE D-RELATED"/>
    <property type="match status" value="1"/>
</dbReference>
<evidence type="ECO:0000256" key="1">
    <source>
        <dbReference type="ARBA" id="ARBA00004613"/>
    </source>
</evidence>
<dbReference type="SUPFAM" id="SSF51126">
    <property type="entry name" value="Pectin lyase-like"/>
    <property type="match status" value="1"/>
</dbReference>
<keyword evidence="5 14" id="KW-0732">Signal</keyword>
<evidence type="ECO:0000256" key="12">
    <source>
        <dbReference type="ARBA" id="ARBA00034074"/>
    </source>
</evidence>
<evidence type="ECO:0000256" key="5">
    <source>
        <dbReference type="ARBA" id="ARBA00022729"/>
    </source>
</evidence>
<evidence type="ECO:0000313" key="15">
    <source>
        <dbReference type="EMBL" id="CAH1100342.1"/>
    </source>
</evidence>
<evidence type="ECO:0000256" key="10">
    <source>
        <dbReference type="ARBA" id="ARBA00023295"/>
    </source>
</evidence>
<dbReference type="Gene3D" id="2.160.20.10">
    <property type="entry name" value="Single-stranded right-handed beta-helix, Pectin lyase-like"/>
    <property type="match status" value="1"/>
</dbReference>
<dbReference type="Pfam" id="PF00295">
    <property type="entry name" value="Glyco_hydro_28"/>
    <property type="match status" value="1"/>
</dbReference>
<evidence type="ECO:0000256" key="4">
    <source>
        <dbReference type="ARBA" id="ARBA00022525"/>
    </source>
</evidence>
<evidence type="ECO:0000313" key="16">
    <source>
        <dbReference type="Proteomes" id="UP001153636"/>
    </source>
</evidence>
<feature type="chain" id="PRO_5040115585" description="endo-polygalacturonase" evidence="14">
    <location>
        <begin position="19"/>
        <end position="371"/>
    </location>
</feature>
<dbReference type="GO" id="GO:0045490">
    <property type="term" value="P:pectin catabolic process"/>
    <property type="evidence" value="ECO:0007669"/>
    <property type="project" value="TreeGrafter"/>
</dbReference>
<proteinExistence type="inferred from homology"/>
<protein>
    <recommendedName>
        <fullName evidence="3">endo-polygalacturonase</fullName>
        <ecNumber evidence="3">3.2.1.15</ecNumber>
    </recommendedName>
</protein>
<keyword evidence="16" id="KW-1185">Reference proteome</keyword>
<evidence type="ECO:0000256" key="3">
    <source>
        <dbReference type="ARBA" id="ARBA00012736"/>
    </source>
</evidence>
<dbReference type="GO" id="GO:0071555">
    <property type="term" value="P:cell wall organization"/>
    <property type="evidence" value="ECO:0007669"/>
    <property type="project" value="UniProtKB-KW"/>
</dbReference>
<evidence type="ECO:0000256" key="9">
    <source>
        <dbReference type="ARBA" id="ARBA00023180"/>
    </source>
</evidence>
<sequence>MWCFNLIIVITTIVYTTSSPLYDETNLGAGCTITSYSEVNTVVNSCTNIIINGLAVPPGKTLELDLKSGTNLTFQGTTSFGSSTKWEGPLITITGNNIHVNGATGSKLDGQGTNYWDGKGDVNPGKPKFFRIKATGGSTFSNIHLLNCPKQCVSIQNSNQIILSKWTVDVSAGDKNNLGHNTDGFDISDSEAVTIKDSVIMNQDDCVAVNSGKHLHFSNLLCSGGHGLSLSVGMSKTDSSKNQLSDVTFTDCNVTNSRNGIHVKTHSDATQGSVNNITYKNIHLNGITNYGINVQQDYAGGSSNGTPTNNIPIKGLTMNNIIGTMTGPNSEAVFVLCGTSGCSGFDWSGVSITGANKASNCTNFKPPGINC</sequence>
<evidence type="ECO:0000256" key="11">
    <source>
        <dbReference type="ARBA" id="ARBA00023316"/>
    </source>
</evidence>
<dbReference type="SMART" id="SM00710">
    <property type="entry name" value="PbH1"/>
    <property type="match status" value="5"/>
</dbReference>
<dbReference type="GO" id="GO:0004650">
    <property type="term" value="F:polygalacturonase activity"/>
    <property type="evidence" value="ECO:0007669"/>
    <property type="project" value="UniProtKB-EC"/>
</dbReference>
<evidence type="ECO:0000256" key="2">
    <source>
        <dbReference type="ARBA" id="ARBA00008834"/>
    </source>
</evidence>
<gene>
    <name evidence="15" type="ORF">PSYICH_LOCUS2095</name>
</gene>
<evidence type="ECO:0000256" key="7">
    <source>
        <dbReference type="ARBA" id="ARBA00022801"/>
    </source>
</evidence>
<accession>A0A9P0G899</accession>
<keyword evidence="11" id="KW-0961">Cell wall biogenesis/degradation</keyword>
<keyword evidence="7 13" id="KW-0378">Hydrolase</keyword>
<dbReference type="EMBL" id="OV651822">
    <property type="protein sequence ID" value="CAH1100342.1"/>
    <property type="molecule type" value="Genomic_DNA"/>
</dbReference>
<evidence type="ECO:0000256" key="13">
    <source>
        <dbReference type="RuleBase" id="RU361169"/>
    </source>
</evidence>
<keyword evidence="10 13" id="KW-0326">Glycosidase</keyword>
<organism evidence="15 16">
    <name type="scientific">Psylliodes chrysocephalus</name>
    <dbReference type="NCBI Taxonomy" id="3402493"/>
    <lineage>
        <taxon>Eukaryota</taxon>
        <taxon>Metazoa</taxon>
        <taxon>Ecdysozoa</taxon>
        <taxon>Arthropoda</taxon>
        <taxon>Hexapoda</taxon>
        <taxon>Insecta</taxon>
        <taxon>Pterygota</taxon>
        <taxon>Neoptera</taxon>
        <taxon>Endopterygota</taxon>
        <taxon>Coleoptera</taxon>
        <taxon>Polyphaga</taxon>
        <taxon>Cucujiformia</taxon>
        <taxon>Chrysomeloidea</taxon>
        <taxon>Chrysomelidae</taxon>
        <taxon>Galerucinae</taxon>
        <taxon>Alticini</taxon>
        <taxon>Psylliodes</taxon>
    </lineage>
</organism>
<reference evidence="15" key="1">
    <citation type="submission" date="2022-01" db="EMBL/GenBank/DDBJ databases">
        <authorList>
            <person name="King R."/>
        </authorList>
    </citation>
    <scope>NUCLEOTIDE SEQUENCE</scope>
</reference>
<evidence type="ECO:0000256" key="8">
    <source>
        <dbReference type="ARBA" id="ARBA00023157"/>
    </source>
</evidence>
<keyword evidence="4" id="KW-0964">Secreted</keyword>
<dbReference type="OrthoDB" id="6709892at2759"/>
<comment type="catalytic activity">
    <reaction evidence="12">
        <text>(1,4-alpha-D-galacturonosyl)n+m + H2O = (1,4-alpha-D-galacturonosyl)n + (1,4-alpha-D-galacturonosyl)m.</text>
        <dbReference type="EC" id="3.2.1.15"/>
    </reaction>
</comment>
<dbReference type="InterPro" id="IPR012334">
    <property type="entry name" value="Pectin_lyas_fold"/>
</dbReference>
<dbReference type="InterPro" id="IPR006626">
    <property type="entry name" value="PbH1"/>
</dbReference>
<keyword evidence="9" id="KW-0325">Glycoprotein</keyword>
<keyword evidence="6" id="KW-0677">Repeat</keyword>
<dbReference type="InterPro" id="IPR011050">
    <property type="entry name" value="Pectin_lyase_fold/virulence"/>
</dbReference>
<dbReference type="AlphaFoldDB" id="A0A9P0G899"/>
<dbReference type="EC" id="3.2.1.15" evidence="3"/>
<name>A0A9P0G899_9CUCU</name>
<comment type="subcellular location">
    <subcellularLocation>
        <location evidence="1">Secreted</location>
    </subcellularLocation>
</comment>
<feature type="signal peptide" evidence="14">
    <location>
        <begin position="1"/>
        <end position="18"/>
    </location>
</feature>
<comment type="similarity">
    <text evidence="2 13">Belongs to the glycosyl hydrolase 28 family.</text>
</comment>
<dbReference type="InterPro" id="IPR000743">
    <property type="entry name" value="Glyco_hydro_28"/>
</dbReference>
<dbReference type="PANTHER" id="PTHR31884">
    <property type="entry name" value="POLYGALACTURONASE"/>
    <property type="match status" value="1"/>
</dbReference>
<keyword evidence="8" id="KW-1015">Disulfide bond</keyword>
<dbReference type="InterPro" id="IPR050434">
    <property type="entry name" value="Glycosyl_hydrlase_28"/>
</dbReference>
<dbReference type="GO" id="GO:0005576">
    <property type="term" value="C:extracellular region"/>
    <property type="evidence" value="ECO:0007669"/>
    <property type="project" value="UniProtKB-SubCell"/>
</dbReference>